<evidence type="ECO:0000313" key="2">
    <source>
        <dbReference type="EMBL" id="KAK1841878.1"/>
    </source>
</evidence>
<feature type="compositionally biased region" description="Basic and acidic residues" evidence="1">
    <location>
        <begin position="241"/>
        <end position="263"/>
    </location>
</feature>
<evidence type="ECO:0000313" key="3">
    <source>
        <dbReference type="Proteomes" id="UP001243330"/>
    </source>
</evidence>
<reference evidence="2" key="1">
    <citation type="submission" date="2023-01" db="EMBL/GenBank/DDBJ databases">
        <title>Colletotrichum chrysophilum M932 genome sequence.</title>
        <authorList>
            <person name="Baroncelli R."/>
        </authorList>
    </citation>
    <scope>NUCLEOTIDE SEQUENCE</scope>
    <source>
        <strain evidence="2">M932</strain>
    </source>
</reference>
<dbReference type="EMBL" id="JAQOWY010000450">
    <property type="protein sequence ID" value="KAK1841878.1"/>
    <property type="molecule type" value="Genomic_DNA"/>
</dbReference>
<dbReference type="AlphaFoldDB" id="A0AAD9EBC7"/>
<feature type="compositionally biased region" description="Basic and acidic residues" evidence="1">
    <location>
        <begin position="160"/>
        <end position="170"/>
    </location>
</feature>
<name>A0AAD9EBC7_9PEZI</name>
<organism evidence="2 3">
    <name type="scientific">Colletotrichum chrysophilum</name>
    <dbReference type="NCBI Taxonomy" id="1836956"/>
    <lineage>
        <taxon>Eukaryota</taxon>
        <taxon>Fungi</taxon>
        <taxon>Dikarya</taxon>
        <taxon>Ascomycota</taxon>
        <taxon>Pezizomycotina</taxon>
        <taxon>Sordariomycetes</taxon>
        <taxon>Hypocreomycetidae</taxon>
        <taxon>Glomerellales</taxon>
        <taxon>Glomerellaceae</taxon>
        <taxon>Colletotrichum</taxon>
        <taxon>Colletotrichum gloeosporioides species complex</taxon>
    </lineage>
</organism>
<comment type="caution">
    <text evidence="2">The sequence shown here is derived from an EMBL/GenBank/DDBJ whole genome shotgun (WGS) entry which is preliminary data.</text>
</comment>
<keyword evidence="3" id="KW-1185">Reference proteome</keyword>
<protein>
    <submittedName>
        <fullName evidence="2">Uncharacterized protein</fullName>
    </submittedName>
</protein>
<feature type="region of interest" description="Disordered" evidence="1">
    <location>
        <begin position="160"/>
        <end position="275"/>
    </location>
</feature>
<accession>A0AAD9EBC7</accession>
<dbReference type="Proteomes" id="UP001243330">
    <property type="component" value="Unassembled WGS sequence"/>
</dbReference>
<feature type="compositionally biased region" description="Acidic residues" evidence="1">
    <location>
        <begin position="219"/>
        <end position="240"/>
    </location>
</feature>
<gene>
    <name evidence="2" type="ORF">CCHR01_15492</name>
</gene>
<feature type="compositionally biased region" description="Low complexity" evidence="1">
    <location>
        <begin position="177"/>
        <end position="206"/>
    </location>
</feature>
<feature type="region of interest" description="Disordered" evidence="1">
    <location>
        <begin position="1"/>
        <end position="26"/>
    </location>
</feature>
<sequence length="1113" mass="126405">MEADHKSHWECSVSNGETGKKNDTSIPDEAAQACKRKGYASFGDDGVTATVNAYGEIMQITRYFGEKSGNPSGFLCAEMSENGYSSPYYAWERLDDLNSASSKFDGGLNLQMDREDIKGLNLPQMSLNLSNIDMGSSESPPTITYNPTVRLRDLDFTKEGDGFHEIKPDQEQPGQDQAAQEQSAQEQSAQEQSAQEQSAQEQSAQENTIQNRTHMETSDQMESEFSDSDDAESDDSGLDDGYDHRNGLNAGLKEKPLSKDSHQDPQVPENKDASSSVWSKLTQLAGVELSCDLYTDIALQIIKVGEFVQWNGEKHEQYDKLDNVDALKTVFELWLGGLAHNKWNGLHIFPRLKSEMPQKFHLVDHALIWRALKSAEKLGVQVNFVFDYRERSKTEKLSKTIIPVSHQFRRNIHKRFATENPTSQTQMIATVRSLSETNFFLDVEDTSLFHAAACGFFDHVPESKVITWQNTVDCQIRRPNYEVTDWRHPLQFAMAVILCSQQKRINEHTAERMYKDSVSVLLSASSPNGLLAGQLDSTWNPVIYDEKDKHHSYWSTTFEVPYILWKYQPGYSERAGTLRNTILSKRPHRPRLQNLIMEETIPFGNDIDQKNILEIPDNWLYGEPEFFRIKPNVASSQLARGVPFDARKPPGAIDDRDGHDLKGIITNVSRTGFQPSAQNDTNFTDSSVQETSETVVQMTLSAPNPANVIIQSSEKLVHCLEEQRNRESAKKRLLQFFEVNEAVGQICCGGSAEEDELAAFFKRFSRYQKYFTEDVVAFSNKWVTELHLSFWVLDQKSVLERRNSFPPPDEIELEFLGQAEDGLNKWLRRAMMSFRFDGDFIDRYWTCHFLQHDPTEMTSAGDAVKDIRDRDVKAKVMKGHWKQHSVLELVLIDRILERMLQATESIFKESRGVLQQSLKSNRAVKTQHFQQSSLADALTLLEADSNDAFLSASKLCHKVQYLLQAVQDDLDENLITIRAWSDRGNKGKPTRWTRQDEQKYCSTISNLQASNDQKVLELQQCHTNIASYISSLNKKVDDMRCELELRGADDIRRFTYVTAIFLPLGFATGVFSMSGAPASVTLGSMEQWQQTKLSSPPPNPYEVRVMIQEGNGP</sequence>
<proteinExistence type="predicted"/>
<evidence type="ECO:0000256" key="1">
    <source>
        <dbReference type="SAM" id="MobiDB-lite"/>
    </source>
</evidence>